<dbReference type="PROSITE" id="PS51447">
    <property type="entry name" value="FDX_ACB"/>
    <property type="match status" value="1"/>
</dbReference>
<dbReference type="Proteomes" id="UP001217417">
    <property type="component" value="Unassembled WGS sequence"/>
</dbReference>
<dbReference type="RefSeq" id="XP_056040789.1">
    <property type="nucleotide sequence ID" value="XM_056189738.1"/>
</dbReference>
<dbReference type="EMBL" id="JARPMG010000011">
    <property type="protein sequence ID" value="KAJ8097339.1"/>
    <property type="molecule type" value="Genomic_DNA"/>
</dbReference>
<dbReference type="PROSITE" id="PS50862">
    <property type="entry name" value="AA_TRNA_LIGASE_II"/>
    <property type="match status" value="1"/>
</dbReference>
<keyword evidence="4" id="KW-0436">Ligase</keyword>
<dbReference type="SUPFAM" id="SSF54991">
    <property type="entry name" value="Anticodon-binding domain of PheRS"/>
    <property type="match status" value="1"/>
</dbReference>
<dbReference type="InterPro" id="IPR036690">
    <property type="entry name" value="Fdx_antiC-bd_sf"/>
</dbReference>
<dbReference type="InterPro" id="IPR045864">
    <property type="entry name" value="aa-tRNA-synth_II/BPL/LPL"/>
</dbReference>
<evidence type="ECO:0000256" key="2">
    <source>
        <dbReference type="ARBA" id="ARBA00008226"/>
    </source>
</evidence>
<dbReference type="GO" id="GO:0005524">
    <property type="term" value="F:ATP binding"/>
    <property type="evidence" value="ECO:0007669"/>
    <property type="project" value="UniProtKB-KW"/>
</dbReference>
<dbReference type="GO" id="GO:0006432">
    <property type="term" value="P:phenylalanyl-tRNA aminoacylation"/>
    <property type="evidence" value="ECO:0007669"/>
    <property type="project" value="InterPro"/>
</dbReference>
<dbReference type="FunFam" id="3.30.70.380:FF:000002">
    <property type="entry name" value="phenylalanine--tRNA ligase, mitochondrial"/>
    <property type="match status" value="1"/>
</dbReference>
<comment type="function">
    <text evidence="13">Is responsible for the charging of tRNA(Phe) with phenylalanine in mitochondrial translation.</text>
</comment>
<protein>
    <recommendedName>
        <fullName evidence="14">Phenylalanine--tRNA ligase, mitochondrial</fullName>
        <ecNumber evidence="3">6.1.1.20</ecNumber>
    </recommendedName>
    <alternativeName>
        <fullName evidence="11">Phenylalanyl-tRNA synthetase</fullName>
    </alternativeName>
</protein>
<feature type="domain" description="Aminoacyl-transfer RNA synthetases class-II family profile" evidence="15">
    <location>
        <begin position="162"/>
        <end position="358"/>
    </location>
</feature>
<dbReference type="PANTHER" id="PTHR11538:SF41">
    <property type="entry name" value="PHENYLALANINE--TRNA LIGASE, MITOCHONDRIAL"/>
    <property type="match status" value="1"/>
</dbReference>
<evidence type="ECO:0000256" key="7">
    <source>
        <dbReference type="ARBA" id="ARBA00022917"/>
    </source>
</evidence>
<keyword evidence="6" id="KW-0067">ATP-binding</keyword>
<dbReference type="SMART" id="SM00896">
    <property type="entry name" value="FDX-ACB"/>
    <property type="match status" value="1"/>
</dbReference>
<evidence type="ECO:0000256" key="8">
    <source>
        <dbReference type="ARBA" id="ARBA00022946"/>
    </source>
</evidence>
<dbReference type="GO" id="GO:0005759">
    <property type="term" value="C:mitochondrial matrix"/>
    <property type="evidence" value="ECO:0007669"/>
    <property type="project" value="UniProtKB-SubCell"/>
</dbReference>
<keyword evidence="9" id="KW-0496">Mitochondrion</keyword>
<comment type="similarity">
    <text evidence="2">Belongs to the class-II aminoacyl-tRNA synthetase family.</text>
</comment>
<comment type="subcellular location">
    <subcellularLocation>
        <location evidence="1">Mitochondrion matrix</location>
    </subcellularLocation>
</comment>
<feature type="domain" description="FDX-ACB" evidence="16">
    <location>
        <begin position="368"/>
        <end position="464"/>
    </location>
</feature>
<evidence type="ECO:0000256" key="6">
    <source>
        <dbReference type="ARBA" id="ARBA00022840"/>
    </source>
</evidence>
<dbReference type="AlphaFoldDB" id="A0AAD7QLD6"/>
<keyword evidence="7" id="KW-0648">Protein biosynthesis</keyword>
<evidence type="ECO:0000256" key="13">
    <source>
        <dbReference type="ARBA" id="ARBA00057761"/>
    </source>
</evidence>
<dbReference type="GeneID" id="80884904"/>
<dbReference type="InterPro" id="IPR006195">
    <property type="entry name" value="aa-tRNA-synth_II"/>
</dbReference>
<dbReference type="GO" id="GO:0000049">
    <property type="term" value="F:tRNA binding"/>
    <property type="evidence" value="ECO:0007669"/>
    <property type="project" value="InterPro"/>
</dbReference>
<dbReference type="InterPro" id="IPR005121">
    <property type="entry name" value="Fdx_antiC-bd"/>
</dbReference>
<evidence type="ECO:0000256" key="11">
    <source>
        <dbReference type="ARBA" id="ARBA00031194"/>
    </source>
</evidence>
<keyword evidence="5" id="KW-0547">Nucleotide-binding</keyword>
<dbReference type="GO" id="GO:0004826">
    <property type="term" value="F:phenylalanine-tRNA ligase activity"/>
    <property type="evidence" value="ECO:0007669"/>
    <property type="project" value="UniProtKB-EC"/>
</dbReference>
<evidence type="ECO:0000259" key="16">
    <source>
        <dbReference type="PROSITE" id="PS51447"/>
    </source>
</evidence>
<evidence type="ECO:0000313" key="18">
    <source>
        <dbReference type="Proteomes" id="UP001217417"/>
    </source>
</evidence>
<proteinExistence type="inferred from homology"/>
<organism evidence="17 18">
    <name type="scientific">Lipomyces tetrasporus</name>
    <dbReference type="NCBI Taxonomy" id="54092"/>
    <lineage>
        <taxon>Eukaryota</taxon>
        <taxon>Fungi</taxon>
        <taxon>Dikarya</taxon>
        <taxon>Ascomycota</taxon>
        <taxon>Saccharomycotina</taxon>
        <taxon>Lipomycetes</taxon>
        <taxon>Lipomycetales</taxon>
        <taxon>Lipomycetaceae</taxon>
        <taxon>Lipomyces</taxon>
    </lineage>
</organism>
<keyword evidence="18" id="KW-1185">Reference proteome</keyword>
<dbReference type="PANTHER" id="PTHR11538">
    <property type="entry name" value="PHENYLALANYL-TRNA SYNTHETASE"/>
    <property type="match status" value="1"/>
</dbReference>
<sequence>MRIYWSCRSHLVSTPVLLQISRSRVFDSTSRQLSNSAFLRSQDVKKEDGQDTDEDDWTNVTSTIERLTRRKLLSNPAHPLSILTDIIFSKFPEQEYTRAHFPDPRVSVYENFESLNITPDHVSRSKTDTYYLNKHKVLRTHTSAHQVESFRDYTTPGFLIAADVYRRDEIDRTHYPAFHQMEGGRWWSPQGMSSIEEFVSKINEDTAKIPVSEIKIIDDTLPFHDGNPKQDGQHPEVCIAVANHLKRSLEMVVGGIFENIVQGDASTSKEPLQIRWIDATFPFTSPSWEMEVYWQGDWLELFGCGVTQQRVFDRAGYPERVGWAFGLGLERLAMVLFGIPDIRLFWSEDPRFVEQFTPGVVSSFKPFSKYPGTYRDLAFWLKDGATPEQFHDNDLMDVVREVAGDLVENVSLIDKFTHPKTKRNSLCYRVVFQSMERTLQNDEINILQNNIRDSLMKKFGIELR</sequence>
<evidence type="ECO:0000256" key="14">
    <source>
        <dbReference type="ARBA" id="ARBA00073229"/>
    </source>
</evidence>
<gene>
    <name evidence="17" type="ORF">POJ06DRAFT_278174</name>
</gene>
<dbReference type="EC" id="6.1.1.20" evidence="3"/>
<evidence type="ECO:0000256" key="3">
    <source>
        <dbReference type="ARBA" id="ARBA00012814"/>
    </source>
</evidence>
<evidence type="ECO:0000259" key="15">
    <source>
        <dbReference type="PROSITE" id="PS50862"/>
    </source>
</evidence>
<dbReference type="Pfam" id="PF01409">
    <property type="entry name" value="tRNA-synt_2d"/>
    <property type="match status" value="2"/>
</dbReference>
<dbReference type="Gene3D" id="3.30.70.380">
    <property type="entry name" value="Ferrodoxin-fold anticodon-binding domain"/>
    <property type="match status" value="1"/>
</dbReference>
<dbReference type="InterPro" id="IPR004530">
    <property type="entry name" value="Phe-tRNA-synth_IIc_mito"/>
</dbReference>
<evidence type="ECO:0000256" key="9">
    <source>
        <dbReference type="ARBA" id="ARBA00023128"/>
    </source>
</evidence>
<evidence type="ECO:0000256" key="1">
    <source>
        <dbReference type="ARBA" id="ARBA00004305"/>
    </source>
</evidence>
<dbReference type="NCBIfam" id="TIGR00469">
    <property type="entry name" value="pheS_mito"/>
    <property type="match status" value="1"/>
</dbReference>
<evidence type="ECO:0000313" key="17">
    <source>
        <dbReference type="EMBL" id="KAJ8097339.1"/>
    </source>
</evidence>
<dbReference type="FunFam" id="3.30.930.10:FF:000053">
    <property type="entry name" value="Phenylalanyl-tRNA synthetase mitochondrial"/>
    <property type="match status" value="1"/>
</dbReference>
<dbReference type="SUPFAM" id="SSF55681">
    <property type="entry name" value="Class II aaRS and biotin synthetases"/>
    <property type="match status" value="1"/>
</dbReference>
<comment type="caution">
    <text evidence="17">The sequence shown here is derived from an EMBL/GenBank/DDBJ whole genome shotgun (WGS) entry which is preliminary data.</text>
</comment>
<keyword evidence="10" id="KW-0030">Aminoacyl-tRNA synthetase</keyword>
<evidence type="ECO:0000256" key="5">
    <source>
        <dbReference type="ARBA" id="ARBA00022741"/>
    </source>
</evidence>
<dbReference type="Gene3D" id="3.30.930.10">
    <property type="entry name" value="Bira Bifunctional Protein, Domain 2"/>
    <property type="match status" value="1"/>
</dbReference>
<dbReference type="InterPro" id="IPR002319">
    <property type="entry name" value="Phenylalanyl-tRNA_Synthase"/>
</dbReference>
<dbReference type="Pfam" id="PF03147">
    <property type="entry name" value="FDX-ACB"/>
    <property type="match status" value="1"/>
</dbReference>
<reference evidence="17" key="1">
    <citation type="submission" date="2023-03" db="EMBL/GenBank/DDBJ databases">
        <title>Near-Complete genome sequence of Lipomyces tetrasporous NRRL Y-64009, an oleaginous yeast capable of growing on lignocellulosic hydrolysates.</title>
        <authorList>
            <consortium name="Lawrence Berkeley National Laboratory"/>
            <person name="Jagtap S.S."/>
            <person name="Liu J.-J."/>
            <person name="Walukiewicz H.E."/>
            <person name="Pangilinan J."/>
            <person name="Lipzen A."/>
            <person name="Ahrendt S."/>
            <person name="Koriabine M."/>
            <person name="Cobaugh K."/>
            <person name="Salamov A."/>
            <person name="Yoshinaga Y."/>
            <person name="Ng V."/>
            <person name="Daum C."/>
            <person name="Grigoriev I.V."/>
            <person name="Slininger P.J."/>
            <person name="Dien B.S."/>
            <person name="Jin Y.-S."/>
            <person name="Rao C.V."/>
        </authorList>
    </citation>
    <scope>NUCLEOTIDE SEQUENCE</scope>
    <source>
        <strain evidence="17">NRRL Y-64009</strain>
    </source>
</reference>
<evidence type="ECO:0000256" key="4">
    <source>
        <dbReference type="ARBA" id="ARBA00022598"/>
    </source>
</evidence>
<evidence type="ECO:0000256" key="12">
    <source>
        <dbReference type="ARBA" id="ARBA00049255"/>
    </source>
</evidence>
<evidence type="ECO:0000256" key="10">
    <source>
        <dbReference type="ARBA" id="ARBA00023146"/>
    </source>
</evidence>
<name>A0AAD7QLD6_9ASCO</name>
<keyword evidence="8" id="KW-0809">Transit peptide</keyword>
<comment type="catalytic activity">
    <reaction evidence="12">
        <text>tRNA(Phe) + L-phenylalanine + ATP = L-phenylalanyl-tRNA(Phe) + AMP + diphosphate + H(+)</text>
        <dbReference type="Rhea" id="RHEA:19413"/>
        <dbReference type="Rhea" id="RHEA-COMP:9668"/>
        <dbReference type="Rhea" id="RHEA-COMP:9699"/>
        <dbReference type="ChEBI" id="CHEBI:15378"/>
        <dbReference type="ChEBI" id="CHEBI:30616"/>
        <dbReference type="ChEBI" id="CHEBI:33019"/>
        <dbReference type="ChEBI" id="CHEBI:58095"/>
        <dbReference type="ChEBI" id="CHEBI:78442"/>
        <dbReference type="ChEBI" id="CHEBI:78531"/>
        <dbReference type="ChEBI" id="CHEBI:456215"/>
        <dbReference type="EC" id="6.1.1.20"/>
    </reaction>
</comment>
<accession>A0AAD7QLD6</accession>